<evidence type="ECO:0000256" key="3">
    <source>
        <dbReference type="ARBA" id="ARBA00023157"/>
    </source>
</evidence>
<dbReference type="InterPro" id="IPR000757">
    <property type="entry name" value="Beta-glucanase-like"/>
</dbReference>
<dbReference type="SMART" id="SM00560">
    <property type="entry name" value="LamGL"/>
    <property type="match status" value="1"/>
</dbReference>
<evidence type="ECO:0000259" key="4">
    <source>
        <dbReference type="PROSITE" id="PS51762"/>
    </source>
</evidence>
<keyword evidence="2" id="KW-0732">Signal</keyword>
<sequence>MESRSSGPTTWELTWSDEFSGAAGTLPRADKWNFYEGGVGNNELERYVKLGDPDGAAQKHASLDGDGHLVITAYKNTDPNLRCPNQESPTVCAATSARLDTFGKFSQQGGRFEARIKVPDGRGLWPAFWAKGTGTRVNEIDVMEQIGNRGSEAGRAHSALHGTDDLHLNGTYTLPSGKFADDYHLFAADWYPDHINYSVDGVSYHTIYRNAVEQSGRKWPLVEDFYLILNLAVGGDWPGPPDETTPFPSRMYIDYVRVFKATTPLVDAIGAITNHNDQCVDVAAAGTADGTAVQQYACNRTGAQTWTLATDGTVRALGKCLTVLGGAAGSGAELRTCASGADTQQWRVEAAAQSATVKMAQLYHLASAKCLQVPSTGSRLEVRECGPALAQGWSLPTAPTGRWKLDDGAGTTVKDASRNAAHATCASGVTWANDAARGTVAQFDGSRSCATATGPVVDTSKSFTVSAWVKLTATPTRNVTAVSQDGVQQSGFYLQYSRSMNAWGFTRMSADVANPANNTSTYGTSPPTTGWTHLAGVYNATDRTVRLYVDGAPAGTPVTVANAWSATGPLAIGHGKWNGARTDFFPGQISDVQAWPVALGPEEVRALRR</sequence>
<evidence type="ECO:0000256" key="2">
    <source>
        <dbReference type="ARBA" id="ARBA00022729"/>
    </source>
</evidence>
<feature type="domain" description="GH16" evidence="4">
    <location>
        <begin position="9"/>
        <end position="264"/>
    </location>
</feature>
<accession>A0A917YVF6</accession>
<dbReference type="InterPro" id="IPR035992">
    <property type="entry name" value="Ricin_B-like_lectins"/>
</dbReference>
<evidence type="ECO:0000256" key="1">
    <source>
        <dbReference type="ARBA" id="ARBA00006865"/>
    </source>
</evidence>
<dbReference type="AlphaFoldDB" id="A0A917YVF6"/>
<dbReference type="EMBL" id="BMNH01000003">
    <property type="protein sequence ID" value="GGO65845.1"/>
    <property type="molecule type" value="Genomic_DNA"/>
</dbReference>
<organism evidence="5 6">
    <name type="scientific">Nonomuraea cavernae</name>
    <dbReference type="NCBI Taxonomy" id="2045107"/>
    <lineage>
        <taxon>Bacteria</taxon>
        <taxon>Bacillati</taxon>
        <taxon>Actinomycetota</taxon>
        <taxon>Actinomycetes</taxon>
        <taxon>Streptosporangiales</taxon>
        <taxon>Streptosporangiaceae</taxon>
        <taxon>Nonomuraea</taxon>
    </lineage>
</organism>
<dbReference type="SMART" id="SM00458">
    <property type="entry name" value="RICIN"/>
    <property type="match status" value="1"/>
</dbReference>
<dbReference type="InterPro" id="IPR050546">
    <property type="entry name" value="Glycosyl_Hydrlase_16"/>
</dbReference>
<keyword evidence="3" id="KW-1015">Disulfide bond</keyword>
<dbReference type="GO" id="GO:0005975">
    <property type="term" value="P:carbohydrate metabolic process"/>
    <property type="evidence" value="ECO:0007669"/>
    <property type="project" value="InterPro"/>
</dbReference>
<protein>
    <recommendedName>
        <fullName evidence="4">GH16 domain-containing protein</fullName>
    </recommendedName>
</protein>
<dbReference type="Pfam" id="PF13385">
    <property type="entry name" value="Laminin_G_3"/>
    <property type="match status" value="1"/>
</dbReference>
<dbReference type="GO" id="GO:0004553">
    <property type="term" value="F:hydrolase activity, hydrolyzing O-glycosyl compounds"/>
    <property type="evidence" value="ECO:0007669"/>
    <property type="project" value="InterPro"/>
</dbReference>
<dbReference type="Gene3D" id="2.80.10.50">
    <property type="match status" value="1"/>
</dbReference>
<dbReference type="InterPro" id="IPR000772">
    <property type="entry name" value="Ricin_B_lectin"/>
</dbReference>
<dbReference type="Pfam" id="PF00652">
    <property type="entry name" value="Ricin_B_lectin"/>
    <property type="match status" value="1"/>
</dbReference>
<dbReference type="SUPFAM" id="SSF49899">
    <property type="entry name" value="Concanavalin A-like lectins/glucanases"/>
    <property type="match status" value="2"/>
</dbReference>
<gene>
    <name evidence="5" type="ORF">GCM10012289_18510</name>
</gene>
<dbReference type="InterPro" id="IPR006558">
    <property type="entry name" value="LamG-like"/>
</dbReference>
<proteinExistence type="inferred from homology"/>
<comment type="caution">
    <text evidence="5">The sequence shown here is derived from an EMBL/GenBank/DDBJ whole genome shotgun (WGS) entry which is preliminary data.</text>
</comment>
<reference evidence="5" key="2">
    <citation type="submission" date="2020-09" db="EMBL/GenBank/DDBJ databases">
        <authorList>
            <person name="Sun Q."/>
            <person name="Zhou Y."/>
        </authorList>
    </citation>
    <scope>NUCLEOTIDE SEQUENCE</scope>
    <source>
        <strain evidence="5">CGMCC 4.7368</strain>
    </source>
</reference>
<evidence type="ECO:0000313" key="6">
    <source>
        <dbReference type="Proteomes" id="UP000646523"/>
    </source>
</evidence>
<dbReference type="Pfam" id="PF00722">
    <property type="entry name" value="Glyco_hydro_16"/>
    <property type="match status" value="1"/>
</dbReference>
<dbReference type="InterPro" id="IPR013320">
    <property type="entry name" value="ConA-like_dom_sf"/>
</dbReference>
<name>A0A917YVF6_9ACTN</name>
<keyword evidence="6" id="KW-1185">Reference proteome</keyword>
<reference evidence="5" key="1">
    <citation type="journal article" date="2014" name="Int. J. Syst. Evol. Microbiol.">
        <title>Complete genome sequence of Corynebacterium casei LMG S-19264T (=DSM 44701T), isolated from a smear-ripened cheese.</title>
        <authorList>
            <consortium name="US DOE Joint Genome Institute (JGI-PGF)"/>
            <person name="Walter F."/>
            <person name="Albersmeier A."/>
            <person name="Kalinowski J."/>
            <person name="Ruckert C."/>
        </authorList>
    </citation>
    <scope>NUCLEOTIDE SEQUENCE</scope>
    <source>
        <strain evidence="5">CGMCC 4.7368</strain>
    </source>
</reference>
<dbReference type="PANTHER" id="PTHR10963">
    <property type="entry name" value="GLYCOSYL HYDROLASE-RELATED"/>
    <property type="match status" value="1"/>
</dbReference>
<dbReference type="Gene3D" id="2.60.120.200">
    <property type="match status" value="2"/>
</dbReference>
<evidence type="ECO:0000313" key="5">
    <source>
        <dbReference type="EMBL" id="GGO65845.1"/>
    </source>
</evidence>
<dbReference type="PROSITE" id="PS50231">
    <property type="entry name" value="RICIN_B_LECTIN"/>
    <property type="match status" value="1"/>
</dbReference>
<dbReference type="PROSITE" id="PS51762">
    <property type="entry name" value="GH16_2"/>
    <property type="match status" value="1"/>
</dbReference>
<dbReference type="PANTHER" id="PTHR10963:SF55">
    <property type="entry name" value="GLYCOSIDE HYDROLASE FAMILY 16 PROTEIN"/>
    <property type="match status" value="1"/>
</dbReference>
<dbReference type="SUPFAM" id="SSF50370">
    <property type="entry name" value="Ricin B-like lectins"/>
    <property type="match status" value="1"/>
</dbReference>
<dbReference type="Proteomes" id="UP000646523">
    <property type="component" value="Unassembled WGS sequence"/>
</dbReference>
<dbReference type="CDD" id="cd08023">
    <property type="entry name" value="GH16_laminarinase_like"/>
    <property type="match status" value="1"/>
</dbReference>
<comment type="similarity">
    <text evidence="1">Belongs to the glycosyl hydrolase 16 family.</text>
</comment>